<gene>
    <name evidence="1" type="ORF">M0R45_018136</name>
</gene>
<dbReference type="AlphaFoldDB" id="A0AAW1X3A8"/>
<name>A0AAW1X3A8_RUBAR</name>
<organism evidence="1 2">
    <name type="scientific">Rubus argutus</name>
    <name type="common">Southern blackberry</name>
    <dbReference type="NCBI Taxonomy" id="59490"/>
    <lineage>
        <taxon>Eukaryota</taxon>
        <taxon>Viridiplantae</taxon>
        <taxon>Streptophyta</taxon>
        <taxon>Embryophyta</taxon>
        <taxon>Tracheophyta</taxon>
        <taxon>Spermatophyta</taxon>
        <taxon>Magnoliopsida</taxon>
        <taxon>eudicotyledons</taxon>
        <taxon>Gunneridae</taxon>
        <taxon>Pentapetalae</taxon>
        <taxon>rosids</taxon>
        <taxon>fabids</taxon>
        <taxon>Rosales</taxon>
        <taxon>Rosaceae</taxon>
        <taxon>Rosoideae</taxon>
        <taxon>Rosoideae incertae sedis</taxon>
        <taxon>Rubus</taxon>
    </lineage>
</organism>
<proteinExistence type="predicted"/>
<reference evidence="1 2" key="1">
    <citation type="journal article" date="2023" name="G3 (Bethesda)">
        <title>A chromosome-length genome assembly and annotation of blackberry (Rubus argutus, cv. 'Hillquist').</title>
        <authorList>
            <person name="Bruna T."/>
            <person name="Aryal R."/>
            <person name="Dudchenko O."/>
            <person name="Sargent D.J."/>
            <person name="Mead D."/>
            <person name="Buti M."/>
            <person name="Cavallini A."/>
            <person name="Hytonen T."/>
            <person name="Andres J."/>
            <person name="Pham M."/>
            <person name="Weisz D."/>
            <person name="Mascagni F."/>
            <person name="Usai G."/>
            <person name="Natali L."/>
            <person name="Bassil N."/>
            <person name="Fernandez G.E."/>
            <person name="Lomsadze A."/>
            <person name="Armour M."/>
            <person name="Olukolu B."/>
            <person name="Poorten T."/>
            <person name="Britton C."/>
            <person name="Davik J."/>
            <person name="Ashrafi H."/>
            <person name="Aiden E.L."/>
            <person name="Borodovsky M."/>
            <person name="Worthington M."/>
        </authorList>
    </citation>
    <scope>NUCLEOTIDE SEQUENCE [LARGE SCALE GENOMIC DNA]</scope>
    <source>
        <strain evidence="1">PI 553951</strain>
    </source>
</reference>
<keyword evidence="2" id="KW-1185">Reference proteome</keyword>
<accession>A0AAW1X3A8</accession>
<comment type="caution">
    <text evidence="1">The sequence shown here is derived from an EMBL/GenBank/DDBJ whole genome shotgun (WGS) entry which is preliminary data.</text>
</comment>
<evidence type="ECO:0000313" key="2">
    <source>
        <dbReference type="Proteomes" id="UP001457282"/>
    </source>
</evidence>
<dbReference type="Proteomes" id="UP001457282">
    <property type="component" value="Unassembled WGS sequence"/>
</dbReference>
<evidence type="ECO:0000313" key="1">
    <source>
        <dbReference type="EMBL" id="KAK9930828.1"/>
    </source>
</evidence>
<protein>
    <submittedName>
        <fullName evidence="1">Uncharacterized protein</fullName>
    </submittedName>
</protein>
<sequence length="74" mass="8412">MAMVDPYVKFIEINRTRFTMIGEVTEGISKSRDLTEFVPIDNAAELLALLPTLEEPLDVATEVHNYVGHDSRKY</sequence>
<dbReference type="EMBL" id="JBEDUW010000004">
    <property type="protein sequence ID" value="KAK9930828.1"/>
    <property type="molecule type" value="Genomic_DNA"/>
</dbReference>